<evidence type="ECO:0000256" key="2">
    <source>
        <dbReference type="SAM" id="SignalP"/>
    </source>
</evidence>
<feature type="compositionally biased region" description="Low complexity" evidence="1">
    <location>
        <begin position="66"/>
        <end position="80"/>
    </location>
</feature>
<feature type="signal peptide" evidence="2">
    <location>
        <begin position="1"/>
        <end position="24"/>
    </location>
</feature>
<feature type="region of interest" description="Disordered" evidence="1">
    <location>
        <begin position="59"/>
        <end position="130"/>
    </location>
</feature>
<protein>
    <submittedName>
        <fullName evidence="3">Uncharacterized protein</fullName>
    </submittedName>
</protein>
<evidence type="ECO:0000313" key="3">
    <source>
        <dbReference type="EMBL" id="GGY21345.1"/>
    </source>
</evidence>
<reference evidence="4" key="1">
    <citation type="journal article" date="2019" name="Int. J. Syst. Evol. Microbiol.">
        <title>The Global Catalogue of Microorganisms (GCM) 10K type strain sequencing project: providing services to taxonomists for standard genome sequencing and annotation.</title>
        <authorList>
            <consortium name="The Broad Institute Genomics Platform"/>
            <consortium name="The Broad Institute Genome Sequencing Center for Infectious Disease"/>
            <person name="Wu L."/>
            <person name="Ma J."/>
        </authorList>
    </citation>
    <scope>NUCLEOTIDE SEQUENCE [LARGE SCALE GENOMIC DNA]</scope>
    <source>
        <strain evidence="4">KCTC 22232</strain>
    </source>
</reference>
<organism evidence="3 4">
    <name type="scientific">Rhodanobacter panaciterrae</name>
    <dbReference type="NCBI Taxonomy" id="490572"/>
    <lineage>
        <taxon>Bacteria</taxon>
        <taxon>Pseudomonadati</taxon>
        <taxon>Pseudomonadota</taxon>
        <taxon>Gammaproteobacteria</taxon>
        <taxon>Lysobacterales</taxon>
        <taxon>Rhodanobacteraceae</taxon>
        <taxon>Rhodanobacter</taxon>
    </lineage>
</organism>
<dbReference type="Proteomes" id="UP000621898">
    <property type="component" value="Unassembled WGS sequence"/>
</dbReference>
<keyword evidence="4" id="KW-1185">Reference proteome</keyword>
<evidence type="ECO:0000313" key="4">
    <source>
        <dbReference type="Proteomes" id="UP000621898"/>
    </source>
</evidence>
<feature type="compositionally biased region" description="Gly residues" evidence="1">
    <location>
        <begin position="81"/>
        <end position="105"/>
    </location>
</feature>
<keyword evidence="2" id="KW-0732">Signal</keyword>
<feature type="chain" id="PRO_5045790116" evidence="2">
    <location>
        <begin position="25"/>
        <end position="231"/>
    </location>
</feature>
<sequence>MTLPKSRYLPLVLLLAISSLAVRAASPPTPDFSGIWRLNEQQSDSPSDIAARLHAEKKLEQPVQQPATAASSGTPASHTPGGHGGGRGMGGGGMGGGGHGHGGGGRSHDKTATTDNGTAAPDDPPPLLANDSLMNVQQDAKDIRVAFDEKDQLDGRLDGTTHQSLSGNALVQTRLTAEGLQISMQFEGGVRLRQDWVQSPDGHHLTVIETWTTPAVQQPIVFKRSYDRLDI</sequence>
<comment type="caution">
    <text evidence="3">The sequence shown here is derived from an EMBL/GenBank/DDBJ whole genome shotgun (WGS) entry which is preliminary data.</text>
</comment>
<evidence type="ECO:0000256" key="1">
    <source>
        <dbReference type="SAM" id="MobiDB-lite"/>
    </source>
</evidence>
<name>A0ABQ2ZRV0_9GAMM</name>
<dbReference type="EMBL" id="BMXT01000001">
    <property type="protein sequence ID" value="GGY21345.1"/>
    <property type="molecule type" value="Genomic_DNA"/>
</dbReference>
<proteinExistence type="predicted"/>
<gene>
    <name evidence="3" type="ORF">GCM10008098_12660</name>
</gene>
<dbReference type="RefSeq" id="WP_189440261.1">
    <property type="nucleotide sequence ID" value="NZ_BMXT01000001.1"/>
</dbReference>
<accession>A0ABQ2ZRV0</accession>